<dbReference type="SUPFAM" id="SSF51004">
    <property type="entry name" value="C-terminal (heme d1) domain of cytochrome cd1-nitrite reductase"/>
    <property type="match status" value="1"/>
</dbReference>
<dbReference type="Pfam" id="PF10282">
    <property type="entry name" value="Lactonase"/>
    <property type="match status" value="1"/>
</dbReference>
<evidence type="ECO:0000256" key="1">
    <source>
        <dbReference type="ARBA" id="ARBA00005564"/>
    </source>
</evidence>
<dbReference type="STRING" id="1423782.FD32_GL001435"/>
<keyword evidence="3" id="KW-1185">Reference proteome</keyword>
<reference evidence="2 3" key="1">
    <citation type="journal article" date="2015" name="Genome Announc.">
        <title>Expanding the biotechnology potential of lactobacilli through comparative genomics of 213 strains and associated genera.</title>
        <authorList>
            <person name="Sun Z."/>
            <person name="Harris H.M."/>
            <person name="McCann A."/>
            <person name="Guo C."/>
            <person name="Argimon S."/>
            <person name="Zhang W."/>
            <person name="Yang X."/>
            <person name="Jeffery I.B."/>
            <person name="Cooney J.C."/>
            <person name="Kagawa T.F."/>
            <person name="Liu W."/>
            <person name="Song Y."/>
            <person name="Salvetti E."/>
            <person name="Wrobel A."/>
            <person name="Rasinkangas P."/>
            <person name="Parkhill J."/>
            <person name="Rea M.C."/>
            <person name="O'Sullivan O."/>
            <person name="Ritari J."/>
            <person name="Douillard F.P."/>
            <person name="Paul Ross R."/>
            <person name="Yang R."/>
            <person name="Briner A.E."/>
            <person name="Felis G.E."/>
            <person name="de Vos W.M."/>
            <person name="Barrangou R."/>
            <person name="Klaenhammer T.R."/>
            <person name="Caufield P.W."/>
            <person name="Cui Y."/>
            <person name="Zhang H."/>
            <person name="O'Toole P.W."/>
        </authorList>
    </citation>
    <scope>NUCLEOTIDE SEQUENCE [LARGE SCALE GENOMIC DNA]</scope>
    <source>
        <strain evidence="2 3">DSM 6035</strain>
    </source>
</reference>
<dbReference type="GO" id="GO:0005829">
    <property type="term" value="C:cytosol"/>
    <property type="evidence" value="ECO:0007669"/>
    <property type="project" value="TreeGrafter"/>
</dbReference>
<dbReference type="OrthoDB" id="9790815at2"/>
<dbReference type="Proteomes" id="UP000051412">
    <property type="component" value="Unassembled WGS sequence"/>
</dbReference>
<comment type="caution">
    <text evidence="2">The sequence shown here is derived from an EMBL/GenBank/DDBJ whole genome shotgun (WGS) entry which is preliminary data.</text>
</comment>
<dbReference type="PATRIC" id="fig|1423782.4.peg.1492"/>
<dbReference type="InterPro" id="IPR019405">
    <property type="entry name" value="Lactonase_7-beta_prop"/>
</dbReference>
<organism evidence="2 3">
    <name type="scientific">Limosilactobacillus panis DSM 6035</name>
    <dbReference type="NCBI Taxonomy" id="1423782"/>
    <lineage>
        <taxon>Bacteria</taxon>
        <taxon>Bacillati</taxon>
        <taxon>Bacillota</taxon>
        <taxon>Bacilli</taxon>
        <taxon>Lactobacillales</taxon>
        <taxon>Lactobacillaceae</taxon>
        <taxon>Limosilactobacillus</taxon>
    </lineage>
</organism>
<dbReference type="PANTHER" id="PTHR30344:SF1">
    <property type="entry name" value="6-PHOSPHOGLUCONOLACTONASE"/>
    <property type="match status" value="1"/>
</dbReference>
<sequence length="341" mass="37532">MTEQFLIGTYTLKDSKGIYKVTLDTDEGKLTDVSLAVPSQKPAYLQVGSDKRVYAVKQDGDSAGVADYSLADGTAKTLSTVLATGPAPAYVGLDEKRHLLYSANYHTANVEVFKIKDDGQLVETDKVTHQGETGPEPEQEAPHVHYADLTPDQRLIVCDLGMDLLVVYNVSDDGKLTAVSRYQFEPGFGTRHLIFHPNGKYVYVLGELSSKLAVLKYNANDASFTHLQTVKTIPTDWTAHNGAAAIRMSKDGKYIYTSNRGENTIAVFAIQPDFTVKHIQSISTEGDFPRDFNLSSDESYLLASNQNTDNLTLYKRDSATGKLTLLQKDVACPEPVCVMRF</sequence>
<dbReference type="InterPro" id="IPR011048">
    <property type="entry name" value="Haem_d1_sf"/>
</dbReference>
<evidence type="ECO:0000313" key="2">
    <source>
        <dbReference type="EMBL" id="KRM24665.1"/>
    </source>
</evidence>
<comment type="similarity">
    <text evidence="1">Belongs to the cycloisomerase 2 family.</text>
</comment>
<gene>
    <name evidence="2" type="ORF">FD32_GL001435</name>
</gene>
<dbReference type="InterPro" id="IPR015943">
    <property type="entry name" value="WD40/YVTN_repeat-like_dom_sf"/>
</dbReference>
<proteinExistence type="inferred from homology"/>
<dbReference type="GO" id="GO:0017057">
    <property type="term" value="F:6-phosphogluconolactonase activity"/>
    <property type="evidence" value="ECO:0007669"/>
    <property type="project" value="TreeGrafter"/>
</dbReference>
<dbReference type="PANTHER" id="PTHR30344">
    <property type="entry name" value="6-PHOSPHOGLUCONOLACTONASE-RELATED"/>
    <property type="match status" value="1"/>
</dbReference>
<dbReference type="RefSeq" id="WP_047767466.1">
    <property type="nucleotide sequence ID" value="NZ_AZGM01000150.1"/>
</dbReference>
<accession>A0A0R1X9V0</accession>
<dbReference type="AlphaFoldDB" id="A0A0R1X9V0"/>
<dbReference type="Gene3D" id="2.130.10.10">
    <property type="entry name" value="YVTN repeat-like/Quinoprotein amine dehydrogenase"/>
    <property type="match status" value="1"/>
</dbReference>
<dbReference type="EMBL" id="AZGM01000150">
    <property type="protein sequence ID" value="KRM24665.1"/>
    <property type="molecule type" value="Genomic_DNA"/>
</dbReference>
<name>A0A0R1X9V0_9LACO</name>
<protein>
    <submittedName>
        <fullName evidence="2">6-phosphogluconolactonase</fullName>
    </submittedName>
</protein>
<evidence type="ECO:0000313" key="3">
    <source>
        <dbReference type="Proteomes" id="UP000051412"/>
    </source>
</evidence>
<dbReference type="InterPro" id="IPR050282">
    <property type="entry name" value="Cycloisomerase_2"/>
</dbReference>